<comment type="caution">
    <text evidence="2">The sequence shown here is derived from an EMBL/GenBank/DDBJ whole genome shotgun (WGS) entry which is preliminary data.</text>
</comment>
<keyword evidence="3" id="KW-1185">Reference proteome</keyword>
<evidence type="ECO:0000313" key="2">
    <source>
        <dbReference type="EMBL" id="KAK7367780.1"/>
    </source>
</evidence>
<gene>
    <name evidence="2" type="ORF">VNO80_09798</name>
</gene>
<feature type="compositionally biased region" description="Basic and acidic residues" evidence="1">
    <location>
        <begin position="78"/>
        <end position="95"/>
    </location>
</feature>
<reference evidence="2 3" key="1">
    <citation type="submission" date="2024-01" db="EMBL/GenBank/DDBJ databases">
        <title>The genomes of 5 underutilized Papilionoideae crops provide insights into root nodulation and disease resistanc.</title>
        <authorList>
            <person name="Jiang F."/>
        </authorList>
    </citation>
    <scope>NUCLEOTIDE SEQUENCE [LARGE SCALE GENOMIC DNA]</scope>
    <source>
        <strain evidence="2">JINMINGXINNONG_FW02</strain>
        <tissue evidence="2">Leaves</tissue>
    </source>
</reference>
<dbReference type="Proteomes" id="UP001374584">
    <property type="component" value="Unassembled WGS sequence"/>
</dbReference>
<organism evidence="2 3">
    <name type="scientific">Phaseolus coccineus</name>
    <name type="common">Scarlet runner bean</name>
    <name type="synonym">Phaseolus multiflorus</name>
    <dbReference type="NCBI Taxonomy" id="3886"/>
    <lineage>
        <taxon>Eukaryota</taxon>
        <taxon>Viridiplantae</taxon>
        <taxon>Streptophyta</taxon>
        <taxon>Embryophyta</taxon>
        <taxon>Tracheophyta</taxon>
        <taxon>Spermatophyta</taxon>
        <taxon>Magnoliopsida</taxon>
        <taxon>eudicotyledons</taxon>
        <taxon>Gunneridae</taxon>
        <taxon>Pentapetalae</taxon>
        <taxon>rosids</taxon>
        <taxon>fabids</taxon>
        <taxon>Fabales</taxon>
        <taxon>Fabaceae</taxon>
        <taxon>Papilionoideae</taxon>
        <taxon>50 kb inversion clade</taxon>
        <taxon>NPAAA clade</taxon>
        <taxon>indigoferoid/millettioid clade</taxon>
        <taxon>Phaseoleae</taxon>
        <taxon>Phaseolus</taxon>
    </lineage>
</organism>
<sequence>MMLSNLRATMDDLRTLGNVFVQRILPLNTTLPEKCQPRSEDGNAPARNVLGAREWKKRTSWVYMLSESTKLIQGLNKNGEEHQNKEKKDWKRDNR</sequence>
<dbReference type="EMBL" id="JAYMYR010000004">
    <property type="protein sequence ID" value="KAK7367780.1"/>
    <property type="molecule type" value="Genomic_DNA"/>
</dbReference>
<evidence type="ECO:0000313" key="3">
    <source>
        <dbReference type="Proteomes" id="UP001374584"/>
    </source>
</evidence>
<evidence type="ECO:0000256" key="1">
    <source>
        <dbReference type="SAM" id="MobiDB-lite"/>
    </source>
</evidence>
<accession>A0AAN9N766</accession>
<protein>
    <submittedName>
        <fullName evidence="2">Uncharacterized protein</fullName>
    </submittedName>
</protein>
<proteinExistence type="predicted"/>
<feature type="region of interest" description="Disordered" evidence="1">
    <location>
        <begin position="74"/>
        <end position="95"/>
    </location>
</feature>
<dbReference type="AlphaFoldDB" id="A0AAN9N766"/>
<name>A0AAN9N766_PHACN</name>